<dbReference type="Proteomes" id="UP000315226">
    <property type="component" value="Unassembled WGS sequence"/>
</dbReference>
<dbReference type="AlphaFoldDB" id="A0A4Y3RGT1"/>
<organism evidence="3 4">
    <name type="scientific">Streptomyces gardneri</name>
    <dbReference type="NCBI Taxonomy" id="66892"/>
    <lineage>
        <taxon>Bacteria</taxon>
        <taxon>Bacillati</taxon>
        <taxon>Actinomycetota</taxon>
        <taxon>Actinomycetes</taxon>
        <taxon>Kitasatosporales</taxon>
        <taxon>Streptomycetaceae</taxon>
        <taxon>Streptomyces</taxon>
    </lineage>
</organism>
<feature type="chain" id="PRO_5021418055" description="Lipoprotein" evidence="2">
    <location>
        <begin position="29"/>
        <end position="225"/>
    </location>
</feature>
<dbReference type="RefSeq" id="WP_141294523.1">
    <property type="nucleotide sequence ID" value="NZ_BJMN01000010.1"/>
</dbReference>
<feature type="region of interest" description="Disordered" evidence="1">
    <location>
        <begin position="173"/>
        <end position="210"/>
    </location>
</feature>
<keyword evidence="4" id="KW-1185">Reference proteome</keyword>
<feature type="compositionally biased region" description="Polar residues" evidence="1">
    <location>
        <begin position="196"/>
        <end position="205"/>
    </location>
</feature>
<accession>A0A4Y3RGT1</accession>
<reference evidence="3 4" key="1">
    <citation type="submission" date="2019-06" db="EMBL/GenBank/DDBJ databases">
        <title>Whole genome shotgun sequence of Streptomyces gardneri NBRC 12865.</title>
        <authorList>
            <person name="Hosoyama A."/>
            <person name="Uohara A."/>
            <person name="Ohji S."/>
            <person name="Ichikawa N."/>
        </authorList>
    </citation>
    <scope>NUCLEOTIDE SEQUENCE [LARGE SCALE GENOMIC DNA]</scope>
    <source>
        <strain evidence="3 4">NBRC 12865</strain>
    </source>
</reference>
<keyword evidence="2" id="KW-0732">Signal</keyword>
<feature type="region of interest" description="Disordered" evidence="1">
    <location>
        <begin position="33"/>
        <end position="78"/>
    </location>
</feature>
<feature type="compositionally biased region" description="Polar residues" evidence="1">
    <location>
        <begin position="174"/>
        <end position="185"/>
    </location>
</feature>
<evidence type="ECO:0000256" key="1">
    <source>
        <dbReference type="SAM" id="MobiDB-lite"/>
    </source>
</evidence>
<feature type="signal peptide" evidence="2">
    <location>
        <begin position="1"/>
        <end position="28"/>
    </location>
</feature>
<evidence type="ECO:0000256" key="2">
    <source>
        <dbReference type="SAM" id="SignalP"/>
    </source>
</evidence>
<evidence type="ECO:0000313" key="3">
    <source>
        <dbReference type="EMBL" id="GEB55897.1"/>
    </source>
</evidence>
<sequence length="225" mass="23286">MNPTTTSRATARLRLTVLAALPVLVLSAACGGAGDSAGGKEKSDEIASVPDTPSASRPGGGSSTDGGSDGSAPSTAPAGKSAFYDAQVKYVHCMRVKGGYKDYPDPKLSGHLDWTKIEEISSRPGQNEAAKGGKNGVCAPELQRAMLAEPKRDQQKDYESMLAHAKCMRDNGVSRFTNPTMSGGNAQPGGDPNPASPTIDTNSPAYKQAREACGTKLLDGLDGMQ</sequence>
<dbReference type="EMBL" id="BJMN01000010">
    <property type="protein sequence ID" value="GEB55897.1"/>
    <property type="molecule type" value="Genomic_DNA"/>
</dbReference>
<evidence type="ECO:0008006" key="5">
    <source>
        <dbReference type="Google" id="ProtNLM"/>
    </source>
</evidence>
<gene>
    <name evidence="3" type="ORF">SGA01_15020</name>
</gene>
<comment type="caution">
    <text evidence="3">The sequence shown here is derived from an EMBL/GenBank/DDBJ whole genome shotgun (WGS) entry which is preliminary data.</text>
</comment>
<protein>
    <recommendedName>
        <fullName evidence="5">Lipoprotein</fullName>
    </recommendedName>
</protein>
<name>A0A4Y3RGT1_9ACTN</name>
<dbReference type="OrthoDB" id="7949713at2"/>
<proteinExistence type="predicted"/>
<feature type="compositionally biased region" description="Gly residues" evidence="1">
    <location>
        <begin position="58"/>
        <end position="69"/>
    </location>
</feature>
<evidence type="ECO:0000313" key="4">
    <source>
        <dbReference type="Proteomes" id="UP000315226"/>
    </source>
</evidence>